<feature type="domain" description="MBD" evidence="2">
    <location>
        <begin position="312"/>
        <end position="369"/>
    </location>
</feature>
<reference evidence="4" key="1">
    <citation type="journal article" date="2013" name="Proc. Natl. Acad. Sci. U.S.A.">
        <title>Genome structure and metabolic features in the red seaweed Chondrus crispus shed light on evolution of the Archaeplastida.</title>
        <authorList>
            <person name="Collen J."/>
            <person name="Porcel B."/>
            <person name="Carre W."/>
            <person name="Ball S.G."/>
            <person name="Chaparro C."/>
            <person name="Tonon T."/>
            <person name="Barbeyron T."/>
            <person name="Michel G."/>
            <person name="Noel B."/>
            <person name="Valentin K."/>
            <person name="Elias M."/>
            <person name="Artiguenave F."/>
            <person name="Arun A."/>
            <person name="Aury J.M."/>
            <person name="Barbosa-Neto J.F."/>
            <person name="Bothwell J.H."/>
            <person name="Bouget F.Y."/>
            <person name="Brillet L."/>
            <person name="Cabello-Hurtado F."/>
            <person name="Capella-Gutierrez S."/>
            <person name="Charrier B."/>
            <person name="Cladiere L."/>
            <person name="Cock J.M."/>
            <person name="Coelho S.M."/>
            <person name="Colleoni C."/>
            <person name="Czjzek M."/>
            <person name="Da Silva C."/>
            <person name="Delage L."/>
            <person name="Denoeud F."/>
            <person name="Deschamps P."/>
            <person name="Dittami S.M."/>
            <person name="Gabaldon T."/>
            <person name="Gachon C.M."/>
            <person name="Groisillier A."/>
            <person name="Herve C."/>
            <person name="Jabbari K."/>
            <person name="Katinka M."/>
            <person name="Kloareg B."/>
            <person name="Kowalczyk N."/>
            <person name="Labadie K."/>
            <person name="Leblanc C."/>
            <person name="Lopez P.J."/>
            <person name="McLachlan D.H."/>
            <person name="Meslet-Cladiere L."/>
            <person name="Moustafa A."/>
            <person name="Nehr Z."/>
            <person name="Nyvall Collen P."/>
            <person name="Panaud O."/>
            <person name="Partensky F."/>
            <person name="Poulain J."/>
            <person name="Rensing S.A."/>
            <person name="Rousvoal S."/>
            <person name="Samson G."/>
            <person name="Symeonidi A."/>
            <person name="Weissenbach J."/>
            <person name="Zambounis A."/>
            <person name="Wincker P."/>
            <person name="Boyen C."/>
        </authorList>
    </citation>
    <scope>NUCLEOTIDE SEQUENCE [LARGE SCALE GENOMIC DNA]</scope>
    <source>
        <strain evidence="4">cv. Stackhouse</strain>
    </source>
</reference>
<dbReference type="PROSITE" id="PS50982">
    <property type="entry name" value="MBD"/>
    <property type="match status" value="1"/>
</dbReference>
<keyword evidence="4" id="KW-1185">Reference proteome</keyword>
<dbReference type="InterPro" id="IPR008395">
    <property type="entry name" value="Agenet-like_dom"/>
</dbReference>
<dbReference type="Proteomes" id="UP000012073">
    <property type="component" value="Unassembled WGS sequence"/>
</dbReference>
<protein>
    <recommendedName>
        <fullName evidence="2">MBD domain-containing protein</fullName>
    </recommendedName>
</protein>
<proteinExistence type="predicted"/>
<feature type="region of interest" description="Disordered" evidence="1">
    <location>
        <begin position="123"/>
        <end position="149"/>
    </location>
</feature>
<name>R7QBN4_CHOCR</name>
<dbReference type="Pfam" id="PF01429">
    <property type="entry name" value="MBD"/>
    <property type="match status" value="1"/>
</dbReference>
<dbReference type="OrthoDB" id="10555827at2759"/>
<evidence type="ECO:0000313" key="3">
    <source>
        <dbReference type="EMBL" id="CDF35464.1"/>
    </source>
</evidence>
<dbReference type="SUPFAM" id="SSF54171">
    <property type="entry name" value="DNA-binding domain"/>
    <property type="match status" value="1"/>
</dbReference>
<feature type="compositionally biased region" description="Acidic residues" evidence="1">
    <location>
        <begin position="123"/>
        <end position="133"/>
    </location>
</feature>
<dbReference type="PANTHER" id="PTHR31917">
    <property type="entry name" value="AGENET DOMAIN-CONTAINING PROTEIN-RELATED"/>
    <property type="match status" value="1"/>
</dbReference>
<dbReference type="PANTHER" id="PTHR31917:SF147">
    <property type="entry name" value="AGENET DOMAIN-CONTAINING PROTEIN"/>
    <property type="match status" value="1"/>
</dbReference>
<evidence type="ECO:0000313" key="4">
    <source>
        <dbReference type="Proteomes" id="UP000012073"/>
    </source>
</evidence>
<dbReference type="Pfam" id="PF05641">
    <property type="entry name" value="Agenet"/>
    <property type="match status" value="1"/>
</dbReference>
<dbReference type="RefSeq" id="XP_005715283.1">
    <property type="nucleotide sequence ID" value="XM_005715226.1"/>
</dbReference>
<dbReference type="InterPro" id="IPR001739">
    <property type="entry name" value="Methyl_CpG_DNA-bd"/>
</dbReference>
<feature type="region of interest" description="Disordered" evidence="1">
    <location>
        <begin position="268"/>
        <end position="328"/>
    </location>
</feature>
<dbReference type="EMBL" id="HG001731">
    <property type="protein sequence ID" value="CDF35464.1"/>
    <property type="molecule type" value="Genomic_DNA"/>
</dbReference>
<dbReference type="GO" id="GO:0003677">
    <property type="term" value="F:DNA binding"/>
    <property type="evidence" value="ECO:0007669"/>
    <property type="project" value="InterPro"/>
</dbReference>
<dbReference type="AlphaFoldDB" id="R7QBN4"/>
<evidence type="ECO:0000259" key="2">
    <source>
        <dbReference type="PROSITE" id="PS50982"/>
    </source>
</evidence>
<gene>
    <name evidence="3" type="ORF">CHC_T00003972001</name>
</gene>
<dbReference type="Gramene" id="CDF35464">
    <property type="protein sequence ID" value="CDF35464"/>
    <property type="gene ID" value="CHC_T00003972001"/>
</dbReference>
<sequence>MGPPPSYRPKAEKVVPYDTELVKKLGSNVTTRGAEFVQSTTLRRPRTLPPTPRVFSQNEYRAGDKVEVLEMEKGICRAWYSATIVGRGGPKELSLGASAAVACGFFSPGYGDKLEGSKKLDFTEDMNEDDNGDGGDSPRTVRSPAASPTPPIAKVLYRVRFEHRYEEQGGKPLETEVLASKIRPAAPFMTDEAPLDWRPVVGEAVEVLKDGTWFVAVTQNFVVRKGYMVSFESGDVEWVRRPRLRPYQIWRGGQRWVTKTKAPLAVSRKGVGLSVTHPPGGKRKRSDSDLGSNDGQDGRETRARSKRSRSADVETGSGPDGLPEGWRVDQIRCPETMEVKKKVYYMAPDGCRLRSLKEAQRYVRMMGPV</sequence>
<dbReference type="STRING" id="2769.R7QBN4"/>
<dbReference type="InterPro" id="IPR016177">
    <property type="entry name" value="DNA-bd_dom_sf"/>
</dbReference>
<accession>R7QBN4</accession>
<evidence type="ECO:0000256" key="1">
    <source>
        <dbReference type="SAM" id="MobiDB-lite"/>
    </source>
</evidence>
<feature type="region of interest" description="Disordered" evidence="1">
    <location>
        <begin position="36"/>
        <end position="55"/>
    </location>
</feature>
<dbReference type="KEGG" id="ccp:CHC_T00003972001"/>
<dbReference type="GeneID" id="17322995"/>
<organism evidence="3 4">
    <name type="scientific">Chondrus crispus</name>
    <name type="common">Carrageen Irish moss</name>
    <name type="synonym">Polymorpha crispa</name>
    <dbReference type="NCBI Taxonomy" id="2769"/>
    <lineage>
        <taxon>Eukaryota</taxon>
        <taxon>Rhodophyta</taxon>
        <taxon>Florideophyceae</taxon>
        <taxon>Rhodymeniophycidae</taxon>
        <taxon>Gigartinales</taxon>
        <taxon>Gigartinaceae</taxon>
        <taxon>Chondrus</taxon>
    </lineage>
</organism>
<dbReference type="Gene3D" id="3.30.890.10">
    <property type="entry name" value="Methyl-cpg-binding Protein 2, Chain A"/>
    <property type="match status" value="1"/>
</dbReference>